<organism evidence="4">
    <name type="scientific">marine metagenome</name>
    <dbReference type="NCBI Taxonomy" id="408172"/>
    <lineage>
        <taxon>unclassified sequences</taxon>
        <taxon>metagenomes</taxon>
        <taxon>ecological metagenomes</taxon>
    </lineage>
</organism>
<evidence type="ECO:0000313" key="4">
    <source>
        <dbReference type="EMBL" id="SVB07280.1"/>
    </source>
</evidence>
<dbReference type="AlphaFoldDB" id="A0A382B0F0"/>
<feature type="domain" description="LamG-like jellyroll fold" evidence="3">
    <location>
        <begin position="91"/>
        <end position="223"/>
    </location>
</feature>
<reference evidence="4" key="1">
    <citation type="submission" date="2018-05" db="EMBL/GenBank/DDBJ databases">
        <authorList>
            <person name="Lanie J.A."/>
            <person name="Ng W.-L."/>
            <person name="Kazmierczak K.M."/>
            <person name="Andrzejewski T.M."/>
            <person name="Davidsen T.M."/>
            <person name="Wayne K.J."/>
            <person name="Tettelin H."/>
            <person name="Glass J.I."/>
            <person name="Rusch D."/>
            <person name="Podicherti R."/>
            <person name="Tsui H.-C.T."/>
            <person name="Winkler M.E."/>
        </authorList>
    </citation>
    <scope>NUCLEOTIDE SEQUENCE</scope>
</reference>
<evidence type="ECO:0000256" key="1">
    <source>
        <dbReference type="ARBA" id="ARBA00022729"/>
    </source>
</evidence>
<dbReference type="SUPFAM" id="SSF49899">
    <property type="entry name" value="Concanavalin A-like lectins/glucanases"/>
    <property type="match status" value="1"/>
</dbReference>
<proteinExistence type="predicted"/>
<dbReference type="EMBL" id="UINC01027660">
    <property type="protein sequence ID" value="SVB07280.1"/>
    <property type="molecule type" value="Genomic_DNA"/>
</dbReference>
<dbReference type="Gene3D" id="2.60.120.200">
    <property type="match status" value="1"/>
</dbReference>
<feature type="non-terminal residue" evidence="4">
    <location>
        <position position="225"/>
    </location>
</feature>
<dbReference type="InterPro" id="IPR006558">
    <property type="entry name" value="LamG-like"/>
</dbReference>
<sequence length="225" mass="24690">MLRLARIAAIFCFVCIAVVSLSEAKIDPETAVGVWLFDEGTGNDTKDSSGKGHHGQINGAKWKNGKFGKGLEFNGGQWVEIKSTPELQAGNQLTMMAWFYATKIDDWRQLIAKSNEYLLRIDPPGEGNKMSAFVKPNGSWEPRASSRVPEKKTWIHFAATYDSKAKNEHLIVYVNGVQAGVSTRPGKITATENPVEIGRWGGGSFFVGIIDEAAIFNIVLGEEDL</sequence>
<keyword evidence="2" id="KW-1015">Disulfide bond</keyword>
<evidence type="ECO:0000256" key="2">
    <source>
        <dbReference type="ARBA" id="ARBA00023157"/>
    </source>
</evidence>
<protein>
    <recommendedName>
        <fullName evidence="3">LamG-like jellyroll fold domain-containing protein</fullName>
    </recommendedName>
</protein>
<keyword evidence="1" id="KW-0732">Signal</keyword>
<gene>
    <name evidence="4" type="ORF">METZ01_LOCUS160134</name>
</gene>
<dbReference type="Pfam" id="PF13385">
    <property type="entry name" value="Laminin_G_3"/>
    <property type="match status" value="1"/>
</dbReference>
<name>A0A382B0F0_9ZZZZ</name>
<dbReference type="InterPro" id="IPR013320">
    <property type="entry name" value="ConA-like_dom_sf"/>
</dbReference>
<accession>A0A382B0F0</accession>
<dbReference type="SMART" id="SM00560">
    <property type="entry name" value="LamGL"/>
    <property type="match status" value="1"/>
</dbReference>
<evidence type="ECO:0000259" key="3">
    <source>
        <dbReference type="SMART" id="SM00560"/>
    </source>
</evidence>